<accession>A0A7R8WGH6</accession>
<gene>
    <name evidence="1" type="ORF">CTOB1V02_LOCUS6370</name>
</gene>
<name>A0A7R8WGH6_9CRUS</name>
<organism evidence="1">
    <name type="scientific">Cyprideis torosa</name>
    <dbReference type="NCBI Taxonomy" id="163714"/>
    <lineage>
        <taxon>Eukaryota</taxon>
        <taxon>Metazoa</taxon>
        <taxon>Ecdysozoa</taxon>
        <taxon>Arthropoda</taxon>
        <taxon>Crustacea</taxon>
        <taxon>Oligostraca</taxon>
        <taxon>Ostracoda</taxon>
        <taxon>Podocopa</taxon>
        <taxon>Podocopida</taxon>
        <taxon>Cytherocopina</taxon>
        <taxon>Cytheroidea</taxon>
        <taxon>Cytherideidae</taxon>
        <taxon>Cyprideis</taxon>
    </lineage>
</organism>
<sequence length="442" mass="51895">MNLLLGILVTLSVSVAHADEVPFQELPKEHRGLVEPSSPVYEGVSYFKREPFASFNAAGQEFPRGYGFEENSVTPFRSPATYYNDYSPFRSKYSYVASPYSQVQYFRSMYNPYFHKEFPYYVRSGYKSSPYSRVPSSYYNYDYTRSPYFQSQGSYYNPYSSFSKYFVASPYSRYFGVSPYSKSFGAFPYSKYFDASFNPRYFESFPYSRYFGVSPYSGYLAASPNSKYFAFPHFSTSYNRNPYSSFQPYKGSYFQQALYSLPTQNLFEYSAFLNQQNTPKETTPEAVSKPLFNENEIFKPMDDMNSQKDDNMVYDKEEEQTSKEKASEKIVGGKQYKSKTKNVYNSDSKFEQFNPQNSGYYNALLNYNVYRQKTPEGLYIPPIYSGMRYHPGAPSYEHPEDVSQRRFLPPHEELQPRVDDSEFKNNYYPTYPKPEKYYVKKF</sequence>
<proteinExistence type="predicted"/>
<dbReference type="AlphaFoldDB" id="A0A7R8WGH6"/>
<dbReference type="EMBL" id="OB661558">
    <property type="protein sequence ID" value="CAD7228488.1"/>
    <property type="molecule type" value="Genomic_DNA"/>
</dbReference>
<reference evidence="1" key="1">
    <citation type="submission" date="2020-11" db="EMBL/GenBank/DDBJ databases">
        <authorList>
            <person name="Tran Van P."/>
        </authorList>
    </citation>
    <scope>NUCLEOTIDE SEQUENCE</scope>
</reference>
<evidence type="ECO:0000313" key="1">
    <source>
        <dbReference type="EMBL" id="CAD7228488.1"/>
    </source>
</evidence>
<protein>
    <submittedName>
        <fullName evidence="1">Uncharacterized protein</fullName>
    </submittedName>
</protein>